<organism evidence="1 2">
    <name type="scientific">Jiella endophytica</name>
    <dbReference type="NCBI Taxonomy" id="2558362"/>
    <lineage>
        <taxon>Bacteria</taxon>
        <taxon>Pseudomonadati</taxon>
        <taxon>Pseudomonadota</taxon>
        <taxon>Alphaproteobacteria</taxon>
        <taxon>Hyphomicrobiales</taxon>
        <taxon>Aurantimonadaceae</taxon>
        <taxon>Jiella</taxon>
    </lineage>
</organism>
<comment type="caution">
    <text evidence="1">The sequence shown here is derived from an EMBL/GenBank/DDBJ whole genome shotgun (WGS) entry which is preliminary data.</text>
</comment>
<dbReference type="EMBL" id="SOZD01000001">
    <property type="protein sequence ID" value="TFF27396.1"/>
    <property type="molecule type" value="Genomic_DNA"/>
</dbReference>
<sequence>MFRDRPSTYEQVASALGALSERIGELEGQVAERFDPTPSASERARRAIGRVIPGVAPEPTGLSRYLPHLSDYWPDDAGRRARRQVRALQDAGGDLAHGAEDYFDSARRHLAGWSAPAIASLRSRLPARYQPEPDRRNRELTALLIAGGAIAAVGAAYYITKKVNEHSEEPDYEVVRSDGAVEIRDYDSMIVAETVKSGYHEKARRLGFMTLADYIFAKNRPGKRIKMTTPVLQQLAEGEGRSKGWAVRFVMPKKFTLASLPEPAGQDVHLKEIPARRVAAIRFSGNFTATLASKHLMTLYNYLADNNLKQHGDPEYAFYNPPWTPGFLKRNEILIEIER</sequence>
<accession>A0A4Y8RT30</accession>
<dbReference type="SUPFAM" id="SSF55136">
    <property type="entry name" value="Probable bacterial effector-binding domain"/>
    <property type="match status" value="1"/>
</dbReference>
<dbReference type="AlphaFoldDB" id="A0A4Y8RT30"/>
<dbReference type="Proteomes" id="UP000298179">
    <property type="component" value="Unassembled WGS sequence"/>
</dbReference>
<dbReference type="Gene3D" id="3.20.80.10">
    <property type="entry name" value="Regulatory factor, effector binding domain"/>
    <property type="match status" value="1"/>
</dbReference>
<dbReference type="Pfam" id="PF04832">
    <property type="entry name" value="SOUL"/>
    <property type="match status" value="1"/>
</dbReference>
<dbReference type="RefSeq" id="WP_134759966.1">
    <property type="nucleotide sequence ID" value="NZ_SOZD01000001.1"/>
</dbReference>
<proteinExistence type="predicted"/>
<gene>
    <name evidence="1" type="ORF">E3C22_02760</name>
</gene>
<dbReference type="PANTHER" id="PTHR11220">
    <property type="entry name" value="HEME-BINDING PROTEIN-RELATED"/>
    <property type="match status" value="1"/>
</dbReference>
<protein>
    <submittedName>
        <fullName evidence="1">Heme-binding protein</fullName>
    </submittedName>
</protein>
<dbReference type="PANTHER" id="PTHR11220:SF58">
    <property type="entry name" value="SOUL HEME-BINDING FAMILY PROTEIN"/>
    <property type="match status" value="1"/>
</dbReference>
<keyword evidence="2" id="KW-1185">Reference proteome</keyword>
<evidence type="ECO:0000313" key="1">
    <source>
        <dbReference type="EMBL" id="TFF27396.1"/>
    </source>
</evidence>
<dbReference type="OrthoDB" id="2156220at2"/>
<reference evidence="1 2" key="1">
    <citation type="submission" date="2019-03" db="EMBL/GenBank/DDBJ databases">
        <title>Jiella endophytica sp. nov., a novel endophytic bacterium isolated from root of Ficus microcarpa Linn. f.</title>
        <authorList>
            <person name="Tuo L."/>
        </authorList>
    </citation>
    <scope>NUCLEOTIDE SEQUENCE [LARGE SCALE GENOMIC DNA]</scope>
    <source>
        <strain evidence="1 2">CBS5Q-3</strain>
    </source>
</reference>
<dbReference type="InterPro" id="IPR006917">
    <property type="entry name" value="SOUL_heme-bd"/>
</dbReference>
<dbReference type="InterPro" id="IPR011256">
    <property type="entry name" value="Reg_factor_effector_dom_sf"/>
</dbReference>
<evidence type="ECO:0000313" key="2">
    <source>
        <dbReference type="Proteomes" id="UP000298179"/>
    </source>
</evidence>
<name>A0A4Y8RT30_9HYPH</name>